<proteinExistence type="predicted"/>
<dbReference type="EMBL" id="CM046111">
    <property type="protein sequence ID" value="KAI8424716.1"/>
    <property type="molecule type" value="Genomic_DNA"/>
</dbReference>
<organism evidence="1 2">
    <name type="scientific">Choristoneura fumiferana</name>
    <name type="common">Spruce budworm moth</name>
    <name type="synonym">Archips fumiferana</name>
    <dbReference type="NCBI Taxonomy" id="7141"/>
    <lineage>
        <taxon>Eukaryota</taxon>
        <taxon>Metazoa</taxon>
        <taxon>Ecdysozoa</taxon>
        <taxon>Arthropoda</taxon>
        <taxon>Hexapoda</taxon>
        <taxon>Insecta</taxon>
        <taxon>Pterygota</taxon>
        <taxon>Neoptera</taxon>
        <taxon>Endopterygota</taxon>
        <taxon>Lepidoptera</taxon>
        <taxon>Glossata</taxon>
        <taxon>Ditrysia</taxon>
        <taxon>Tortricoidea</taxon>
        <taxon>Tortricidae</taxon>
        <taxon>Tortricinae</taxon>
        <taxon>Choristoneura</taxon>
    </lineage>
</organism>
<evidence type="ECO:0000313" key="1">
    <source>
        <dbReference type="EMBL" id="KAI8424716.1"/>
    </source>
</evidence>
<gene>
    <name evidence="1" type="ORF">MSG28_006670</name>
</gene>
<accession>A0ACC0JKN6</accession>
<evidence type="ECO:0000313" key="2">
    <source>
        <dbReference type="Proteomes" id="UP001064048"/>
    </source>
</evidence>
<sequence length="189" mass="21250">MTEIGWIIFINPSEIRNFDNPKESPIDQQQQQCLHCCVSAWRYILEGSGDWLGSRMSHCGASAGAGIQARHHRPAALVAAFKATLSSGEKVVILLMDTQGTFDSMSTVHDNVTVFALSTMLSSVQIYNLSQNIEEDDLQQLQGNRGYVGLVLQGNTHQKPHEFSTFPSWDAHESMKWHRDIYATDRREL</sequence>
<comment type="caution">
    <text evidence="1">The sequence shown here is derived from an EMBL/GenBank/DDBJ whole genome shotgun (WGS) entry which is preliminary data.</text>
</comment>
<reference evidence="1 2" key="1">
    <citation type="journal article" date="2022" name="Genome Biol. Evol.">
        <title>The Spruce Budworm Genome: Reconstructing the Evolutionary History of Antifreeze Proteins.</title>
        <authorList>
            <person name="Beliveau C."/>
            <person name="Gagne P."/>
            <person name="Picq S."/>
            <person name="Vernygora O."/>
            <person name="Keeling C.I."/>
            <person name="Pinkney K."/>
            <person name="Doucet D."/>
            <person name="Wen F."/>
            <person name="Johnston J.S."/>
            <person name="Maaroufi H."/>
            <person name="Boyle B."/>
            <person name="Laroche J."/>
            <person name="Dewar K."/>
            <person name="Juretic N."/>
            <person name="Blackburn G."/>
            <person name="Nisole A."/>
            <person name="Brunet B."/>
            <person name="Brandao M."/>
            <person name="Lumley L."/>
            <person name="Duan J."/>
            <person name="Quan G."/>
            <person name="Lucarotti C.J."/>
            <person name="Roe A.D."/>
            <person name="Sperling F.A.H."/>
            <person name="Levesque R.C."/>
            <person name="Cusson M."/>
        </authorList>
    </citation>
    <scope>NUCLEOTIDE SEQUENCE [LARGE SCALE GENOMIC DNA]</scope>
    <source>
        <strain evidence="1">Glfc:IPQL:Cfum</strain>
    </source>
</reference>
<keyword evidence="2" id="KW-1185">Reference proteome</keyword>
<dbReference type="Proteomes" id="UP001064048">
    <property type="component" value="Chromosome 11"/>
</dbReference>
<protein>
    <submittedName>
        <fullName evidence="1">Uncharacterized protein</fullName>
    </submittedName>
</protein>
<name>A0ACC0JKN6_CHOFU</name>